<evidence type="ECO:0000313" key="1">
    <source>
        <dbReference type="EMBL" id="KAL1590273.1"/>
    </source>
</evidence>
<dbReference type="SUPFAM" id="SSF56399">
    <property type="entry name" value="ADP-ribosylation"/>
    <property type="match status" value="1"/>
</dbReference>
<keyword evidence="2" id="KW-1185">Reference proteome</keyword>
<accession>A0AB34KZ55</accession>
<dbReference type="GeneID" id="96002830"/>
<dbReference type="Gene3D" id="3.20.170.20">
    <property type="entry name" value="Protein of unknown function DUF952"/>
    <property type="match status" value="1"/>
</dbReference>
<dbReference type="RefSeq" id="XP_069233378.1">
    <property type="nucleotide sequence ID" value="XM_069369992.1"/>
</dbReference>
<evidence type="ECO:0000313" key="2">
    <source>
        <dbReference type="Proteomes" id="UP000803884"/>
    </source>
</evidence>
<proteinExistence type="predicted"/>
<comment type="caution">
    <text evidence="1">The sequence shown here is derived from an EMBL/GenBank/DDBJ whole genome shotgun (WGS) entry which is preliminary data.</text>
</comment>
<organism evidence="1 2">
    <name type="scientific">Cladosporium halotolerans</name>
    <dbReference type="NCBI Taxonomy" id="1052096"/>
    <lineage>
        <taxon>Eukaryota</taxon>
        <taxon>Fungi</taxon>
        <taxon>Dikarya</taxon>
        <taxon>Ascomycota</taxon>
        <taxon>Pezizomycotina</taxon>
        <taxon>Dothideomycetes</taxon>
        <taxon>Dothideomycetidae</taxon>
        <taxon>Cladosporiales</taxon>
        <taxon>Cladosporiaceae</taxon>
        <taxon>Cladosporium</taxon>
    </lineage>
</organism>
<dbReference type="PANTHER" id="PTHR34129:SF1">
    <property type="entry name" value="DUF952 DOMAIN-CONTAINING PROTEIN"/>
    <property type="match status" value="1"/>
</dbReference>
<evidence type="ECO:0008006" key="3">
    <source>
        <dbReference type="Google" id="ProtNLM"/>
    </source>
</evidence>
<dbReference type="Proteomes" id="UP000803884">
    <property type="component" value="Unassembled WGS sequence"/>
</dbReference>
<dbReference type="InterPro" id="IPR009297">
    <property type="entry name" value="DUF952"/>
</dbReference>
<gene>
    <name evidence="1" type="ORF">WHR41_01386</name>
</gene>
<name>A0AB34KZ55_9PEZI</name>
<dbReference type="AlphaFoldDB" id="A0AB34KZ55"/>
<reference evidence="1 2" key="1">
    <citation type="journal article" date="2020" name="Microbiol. Resour. Announc.">
        <title>Draft Genome Sequence of a Cladosporium Species Isolated from the Mesophotic Ascidian Didemnum maculosum.</title>
        <authorList>
            <person name="Gioti A."/>
            <person name="Siaperas R."/>
            <person name="Nikolaivits E."/>
            <person name="Le Goff G."/>
            <person name="Ouazzani J."/>
            <person name="Kotoulas G."/>
            <person name="Topakas E."/>
        </authorList>
    </citation>
    <scope>NUCLEOTIDE SEQUENCE [LARGE SCALE GENOMIC DNA]</scope>
    <source>
        <strain evidence="1 2">TM138-S3</strain>
    </source>
</reference>
<dbReference type="Pfam" id="PF06108">
    <property type="entry name" value="DUF952"/>
    <property type="match status" value="1"/>
</dbReference>
<sequence length="125" mass="14053">MSSSSEEPTFWYKILDAAPPSPLPETLPATPLDAKDGFIHLSTASQIPITAGLFFTNVDCIWVLKLRREKIDGRVDYPPELGKSCPHIHDSRQGLGKHNVERVIELRRGEGQDWKDVDGMKQLED</sequence>
<dbReference type="EMBL" id="JAAQHG020000003">
    <property type="protein sequence ID" value="KAL1590273.1"/>
    <property type="molecule type" value="Genomic_DNA"/>
</dbReference>
<dbReference type="PANTHER" id="PTHR34129">
    <property type="entry name" value="BLR1139 PROTEIN"/>
    <property type="match status" value="1"/>
</dbReference>
<protein>
    <recommendedName>
        <fullName evidence="3">DUF952 domain protein</fullName>
    </recommendedName>
</protein>